<keyword evidence="3" id="KW-0732">Signal</keyword>
<dbReference type="InterPro" id="IPR008979">
    <property type="entry name" value="Galactose-bd-like_sf"/>
</dbReference>
<dbReference type="AlphaFoldDB" id="A0A6L5B803"/>
<feature type="chain" id="PRO_5026664847" description="Beta-galactosidase galactose-binding domain-containing protein" evidence="3">
    <location>
        <begin position="21"/>
        <end position="183"/>
    </location>
</feature>
<name>A0A6L5B803_APIGR</name>
<evidence type="ECO:0000259" key="4">
    <source>
        <dbReference type="Pfam" id="PF21467"/>
    </source>
</evidence>
<dbReference type="Proteomes" id="UP000593563">
    <property type="component" value="Unassembled WGS sequence"/>
</dbReference>
<dbReference type="EMBL" id="WRXP01002207">
    <property type="protein sequence ID" value="KAF1001866.1"/>
    <property type="molecule type" value="Genomic_DNA"/>
</dbReference>
<keyword evidence="1" id="KW-0378">Hydrolase</keyword>
<dbReference type="PANTHER" id="PTHR23421">
    <property type="entry name" value="BETA-GALACTOSIDASE RELATED"/>
    <property type="match status" value="1"/>
</dbReference>
<dbReference type="Gene3D" id="2.60.120.260">
    <property type="entry name" value="Galactose-binding domain-like"/>
    <property type="match status" value="1"/>
</dbReference>
<keyword evidence="6" id="KW-1185">Reference proteome</keyword>
<dbReference type="PRINTS" id="PR00742">
    <property type="entry name" value="GLHYDRLASE35"/>
</dbReference>
<dbReference type="FunFam" id="2.60.120.260:FF:000076">
    <property type="entry name" value="Beta-galactosidase"/>
    <property type="match status" value="1"/>
</dbReference>
<dbReference type="Pfam" id="PF21467">
    <property type="entry name" value="BetaGal_gal-bd"/>
    <property type="match status" value="1"/>
</dbReference>
<proteinExistence type="predicted"/>
<comment type="caution">
    <text evidence="5">The sequence shown here is derived from an EMBL/GenBank/DDBJ whole genome shotgun (WGS) entry which is preliminary data.</text>
</comment>
<dbReference type="InterPro" id="IPR001944">
    <property type="entry name" value="Glycoside_Hdrlase_35"/>
</dbReference>
<sequence>MWISLKSFLTILFFSCCLNSQPPVTTYIRIGQVTYMFFFEKVGLKGETSSLQTLKGGSSVEWLTGSLVAQKRPLSWYKATFNAPEGNDPLALDMSSMGKGQMWVNGESIGRHWPGNIASGGNCGVCNYAGTYNEKKCLSNCGDPSQKWYHLPRSWLKPTGNQLVIFEEWGGNPSGISLVRRTP</sequence>
<evidence type="ECO:0000256" key="3">
    <source>
        <dbReference type="SAM" id="SignalP"/>
    </source>
</evidence>
<dbReference type="GO" id="GO:0004553">
    <property type="term" value="F:hydrolase activity, hydrolyzing O-glycosyl compounds"/>
    <property type="evidence" value="ECO:0007669"/>
    <property type="project" value="InterPro"/>
</dbReference>
<accession>A0A6L5B803</accession>
<evidence type="ECO:0000313" key="6">
    <source>
        <dbReference type="Proteomes" id="UP000593563"/>
    </source>
</evidence>
<feature type="signal peptide" evidence="3">
    <location>
        <begin position="1"/>
        <end position="20"/>
    </location>
</feature>
<organism evidence="5 6">
    <name type="scientific">Apium graveolens</name>
    <name type="common">Celery</name>
    <dbReference type="NCBI Taxonomy" id="4045"/>
    <lineage>
        <taxon>Eukaryota</taxon>
        <taxon>Viridiplantae</taxon>
        <taxon>Streptophyta</taxon>
        <taxon>Embryophyta</taxon>
        <taxon>Tracheophyta</taxon>
        <taxon>Spermatophyta</taxon>
        <taxon>Magnoliopsida</taxon>
        <taxon>eudicotyledons</taxon>
        <taxon>Gunneridae</taxon>
        <taxon>Pentapetalae</taxon>
        <taxon>asterids</taxon>
        <taxon>campanulids</taxon>
        <taxon>Apiales</taxon>
        <taxon>Apiaceae</taxon>
        <taxon>Apioideae</taxon>
        <taxon>apioid superclade</taxon>
        <taxon>Apieae</taxon>
        <taxon>Apium</taxon>
    </lineage>
</organism>
<keyword evidence="2" id="KW-0326">Glycosidase</keyword>
<reference evidence="5" key="1">
    <citation type="submission" date="2020-01" db="EMBL/GenBank/DDBJ databases">
        <title>The Celery Genome Sequence Reveals Sequential Paleo-tetraploidization, Resistance Gene Elimination, Karyotype Evolution, and Functional Innovation in Apiales.</title>
        <authorList>
            <person name="Song X."/>
        </authorList>
    </citation>
    <scope>NUCLEOTIDE SEQUENCE</scope>
    <source>
        <tissue evidence="5">Leaf</tissue>
    </source>
</reference>
<dbReference type="GO" id="GO:0005975">
    <property type="term" value="P:carbohydrate metabolic process"/>
    <property type="evidence" value="ECO:0007669"/>
    <property type="project" value="InterPro"/>
</dbReference>
<evidence type="ECO:0000256" key="2">
    <source>
        <dbReference type="ARBA" id="ARBA00023295"/>
    </source>
</evidence>
<evidence type="ECO:0000256" key="1">
    <source>
        <dbReference type="ARBA" id="ARBA00022801"/>
    </source>
</evidence>
<gene>
    <name evidence="5" type="ORF">AG4045_012367</name>
</gene>
<evidence type="ECO:0000313" key="5">
    <source>
        <dbReference type="EMBL" id="KAF1001866.1"/>
    </source>
</evidence>
<protein>
    <recommendedName>
        <fullName evidence="4">Beta-galactosidase galactose-binding domain-containing protein</fullName>
    </recommendedName>
</protein>
<dbReference type="InterPro" id="IPR048913">
    <property type="entry name" value="BetaGal_gal-bd"/>
</dbReference>
<dbReference type="SUPFAM" id="SSF49785">
    <property type="entry name" value="Galactose-binding domain-like"/>
    <property type="match status" value="1"/>
</dbReference>
<feature type="domain" description="Beta-galactosidase galactose-binding" evidence="4">
    <location>
        <begin position="75"/>
        <end position="161"/>
    </location>
</feature>